<feature type="chain" id="PRO_5046464149" evidence="1">
    <location>
        <begin position="21"/>
        <end position="248"/>
    </location>
</feature>
<dbReference type="EMBL" id="JAFMPY010000013">
    <property type="protein sequence ID" value="MBO0904619.1"/>
    <property type="molecule type" value="Genomic_DNA"/>
</dbReference>
<gene>
    <name evidence="2" type="ORF">J1C47_13300</name>
</gene>
<keyword evidence="3" id="KW-1185">Reference proteome</keyword>
<reference evidence="2 3" key="1">
    <citation type="submission" date="2021-03" db="EMBL/GenBank/DDBJ databases">
        <title>Whole genome sequence of Jiella sp. MQZ13P-4.</title>
        <authorList>
            <person name="Tuo L."/>
        </authorList>
    </citation>
    <scope>NUCLEOTIDE SEQUENCE [LARGE SCALE GENOMIC DNA]</scope>
    <source>
        <strain evidence="2 3">MQZ13P-4</strain>
    </source>
</reference>
<keyword evidence="1" id="KW-0732">Signal</keyword>
<dbReference type="RefSeq" id="WP_207351261.1">
    <property type="nucleotide sequence ID" value="NZ_JAFMPY010000013.1"/>
</dbReference>
<dbReference type="InterPro" id="IPR029045">
    <property type="entry name" value="ClpP/crotonase-like_dom_sf"/>
</dbReference>
<evidence type="ECO:0000256" key="1">
    <source>
        <dbReference type="SAM" id="SignalP"/>
    </source>
</evidence>
<feature type="signal peptide" evidence="1">
    <location>
        <begin position="1"/>
        <end position="20"/>
    </location>
</feature>
<evidence type="ECO:0000313" key="3">
    <source>
        <dbReference type="Proteomes" id="UP000664288"/>
    </source>
</evidence>
<sequence>MNRILIAAVLAAVWMQRSFAAELSLSTGEGPGGQATRILRIAGDITEGDSQKVAARLDQPRDKDSERSAVDQVTLAGEGGDFLEAVKIARLIGQSEVSTAVLAGDTCSDACAVAFMAGNMGNFNETTVRASARCLQEGGVLEFSIPTFAQVRTINPLEDRNAELARVARRQMFLFFVDLITLTREHEWPEQLVQAVLEAGISGRTIVRADYDPLHLLREGSPDDYYGIVAHAERSIDLGRPCPFVVTN</sequence>
<dbReference type="Proteomes" id="UP000664288">
    <property type="component" value="Unassembled WGS sequence"/>
</dbReference>
<evidence type="ECO:0000313" key="2">
    <source>
        <dbReference type="EMBL" id="MBO0904619.1"/>
    </source>
</evidence>
<protein>
    <submittedName>
        <fullName evidence="2">Uncharacterized protein</fullName>
    </submittedName>
</protein>
<comment type="caution">
    <text evidence="2">The sequence shown here is derived from an EMBL/GenBank/DDBJ whole genome shotgun (WGS) entry which is preliminary data.</text>
</comment>
<name>A0ABS3J4N4_9HYPH</name>
<dbReference type="SUPFAM" id="SSF52096">
    <property type="entry name" value="ClpP/crotonase"/>
    <property type="match status" value="1"/>
</dbReference>
<accession>A0ABS3J4N4</accession>
<proteinExistence type="predicted"/>
<organism evidence="2 3">
    <name type="scientific">Jiella sonneratiae</name>
    <dbReference type="NCBI Taxonomy" id="2816856"/>
    <lineage>
        <taxon>Bacteria</taxon>
        <taxon>Pseudomonadati</taxon>
        <taxon>Pseudomonadota</taxon>
        <taxon>Alphaproteobacteria</taxon>
        <taxon>Hyphomicrobiales</taxon>
        <taxon>Aurantimonadaceae</taxon>
        <taxon>Jiella</taxon>
    </lineage>
</organism>